<evidence type="ECO:0000313" key="2">
    <source>
        <dbReference type="EMBL" id="KAK8023683.1"/>
    </source>
</evidence>
<organism evidence="2 3">
    <name type="scientific">Apiospora rasikravindrae</name>
    <dbReference type="NCBI Taxonomy" id="990691"/>
    <lineage>
        <taxon>Eukaryota</taxon>
        <taxon>Fungi</taxon>
        <taxon>Dikarya</taxon>
        <taxon>Ascomycota</taxon>
        <taxon>Pezizomycotina</taxon>
        <taxon>Sordariomycetes</taxon>
        <taxon>Xylariomycetidae</taxon>
        <taxon>Amphisphaeriales</taxon>
        <taxon>Apiosporaceae</taxon>
        <taxon>Apiospora</taxon>
    </lineage>
</organism>
<gene>
    <name evidence="2" type="ORF">PG993_011749</name>
</gene>
<protein>
    <submittedName>
        <fullName evidence="2">Uncharacterized protein</fullName>
    </submittedName>
</protein>
<dbReference type="Proteomes" id="UP001444661">
    <property type="component" value="Unassembled WGS sequence"/>
</dbReference>
<reference evidence="2 3" key="1">
    <citation type="submission" date="2023-01" db="EMBL/GenBank/DDBJ databases">
        <title>Analysis of 21 Apiospora genomes using comparative genomics revels a genus with tremendous synthesis potential of carbohydrate active enzymes and secondary metabolites.</title>
        <authorList>
            <person name="Sorensen T."/>
        </authorList>
    </citation>
    <scope>NUCLEOTIDE SEQUENCE [LARGE SCALE GENOMIC DNA]</scope>
    <source>
        <strain evidence="2 3">CBS 33761</strain>
    </source>
</reference>
<proteinExistence type="predicted"/>
<sequence>MRCDHGCIASHISSRHKKDATYLRDQRNLEGDSGTPGGKAKTPASKHELGDLSANDMPPPRVFSHHLLPQISSLKRSGKKRKMDQSKNLDVTYQCFCGYSRRV</sequence>
<feature type="compositionally biased region" description="Basic and acidic residues" evidence="1">
    <location>
        <begin position="19"/>
        <end position="30"/>
    </location>
</feature>
<keyword evidence="3" id="KW-1185">Reference proteome</keyword>
<name>A0ABR1S0N7_9PEZI</name>
<evidence type="ECO:0000313" key="3">
    <source>
        <dbReference type="Proteomes" id="UP001444661"/>
    </source>
</evidence>
<feature type="region of interest" description="Disordered" evidence="1">
    <location>
        <begin position="18"/>
        <end position="61"/>
    </location>
</feature>
<accession>A0ABR1S0N7</accession>
<comment type="caution">
    <text evidence="2">The sequence shown here is derived from an EMBL/GenBank/DDBJ whole genome shotgun (WGS) entry which is preliminary data.</text>
</comment>
<dbReference type="EMBL" id="JAQQWK010000011">
    <property type="protein sequence ID" value="KAK8023683.1"/>
    <property type="molecule type" value="Genomic_DNA"/>
</dbReference>
<evidence type="ECO:0000256" key="1">
    <source>
        <dbReference type="SAM" id="MobiDB-lite"/>
    </source>
</evidence>